<dbReference type="AlphaFoldDB" id="A0A1I1XLY3"/>
<keyword evidence="7" id="KW-0067">ATP-binding</keyword>
<dbReference type="GO" id="GO:0005524">
    <property type="term" value="F:ATP binding"/>
    <property type="evidence" value="ECO:0007669"/>
    <property type="project" value="UniProtKB-KW"/>
</dbReference>
<dbReference type="InterPro" id="IPR052038">
    <property type="entry name" value="Type-VII_TA_antitoxin"/>
</dbReference>
<evidence type="ECO:0000313" key="12">
    <source>
        <dbReference type="Proteomes" id="UP000199474"/>
    </source>
</evidence>
<proteinExistence type="inferred from homology"/>
<keyword evidence="4" id="KW-0548">Nucleotidyltransferase</keyword>
<dbReference type="Pfam" id="PF01909">
    <property type="entry name" value="NTP_transf_2"/>
    <property type="match status" value="1"/>
</dbReference>
<evidence type="ECO:0000256" key="4">
    <source>
        <dbReference type="ARBA" id="ARBA00022695"/>
    </source>
</evidence>
<evidence type="ECO:0000313" key="11">
    <source>
        <dbReference type="EMBL" id="SFE07628.1"/>
    </source>
</evidence>
<evidence type="ECO:0000256" key="5">
    <source>
        <dbReference type="ARBA" id="ARBA00022723"/>
    </source>
</evidence>
<dbReference type="InterPro" id="IPR002934">
    <property type="entry name" value="Polymerase_NTP_transf_dom"/>
</dbReference>
<keyword evidence="12" id="KW-1185">Reference proteome</keyword>
<dbReference type="RefSeq" id="WP_090085534.1">
    <property type="nucleotide sequence ID" value="NZ_FOMR01000008.1"/>
</dbReference>
<dbReference type="InterPro" id="IPR043519">
    <property type="entry name" value="NT_sf"/>
</dbReference>
<keyword evidence="8" id="KW-0460">Magnesium</keyword>
<keyword evidence="3" id="KW-0808">Transferase</keyword>
<evidence type="ECO:0000256" key="8">
    <source>
        <dbReference type="ARBA" id="ARBA00022842"/>
    </source>
</evidence>
<evidence type="ECO:0000256" key="7">
    <source>
        <dbReference type="ARBA" id="ARBA00022840"/>
    </source>
</evidence>
<keyword evidence="2" id="KW-1277">Toxin-antitoxin system</keyword>
<dbReference type="PANTHER" id="PTHR33571">
    <property type="entry name" value="SSL8005 PROTEIN"/>
    <property type="match status" value="1"/>
</dbReference>
<organism evidence="11 12">
    <name type="scientific">Lentibacillus persicus</name>
    <dbReference type="NCBI Taxonomy" id="640948"/>
    <lineage>
        <taxon>Bacteria</taxon>
        <taxon>Bacillati</taxon>
        <taxon>Bacillota</taxon>
        <taxon>Bacilli</taxon>
        <taxon>Bacillales</taxon>
        <taxon>Bacillaceae</taxon>
        <taxon>Lentibacillus</taxon>
    </lineage>
</organism>
<dbReference type="EMBL" id="FOMR01000008">
    <property type="protein sequence ID" value="SFE07628.1"/>
    <property type="molecule type" value="Genomic_DNA"/>
</dbReference>
<dbReference type="GO" id="GO:0046872">
    <property type="term" value="F:metal ion binding"/>
    <property type="evidence" value="ECO:0007669"/>
    <property type="project" value="UniProtKB-KW"/>
</dbReference>
<evidence type="ECO:0000256" key="2">
    <source>
        <dbReference type="ARBA" id="ARBA00022649"/>
    </source>
</evidence>
<accession>A0A1I1XLY3</accession>
<dbReference type="SUPFAM" id="SSF81301">
    <property type="entry name" value="Nucleotidyltransferase"/>
    <property type="match status" value="1"/>
</dbReference>
<dbReference type="OrthoDB" id="9809668at2"/>
<reference evidence="12" key="1">
    <citation type="submission" date="2016-10" db="EMBL/GenBank/DDBJ databases">
        <authorList>
            <person name="Varghese N."/>
            <person name="Submissions S."/>
        </authorList>
    </citation>
    <scope>NUCLEOTIDE SEQUENCE [LARGE SCALE GENOMIC DNA]</scope>
    <source>
        <strain evidence="12">DSM 22530</strain>
    </source>
</reference>
<dbReference type="GO" id="GO:0016779">
    <property type="term" value="F:nucleotidyltransferase activity"/>
    <property type="evidence" value="ECO:0007669"/>
    <property type="project" value="UniProtKB-KW"/>
</dbReference>
<evidence type="ECO:0000256" key="9">
    <source>
        <dbReference type="ARBA" id="ARBA00038276"/>
    </source>
</evidence>
<sequence>MLYDVLQEKRDVILKIADEYGIQNVQIFGSVARLEDGSASDLDLLVEFEKGRSLFDLIRFKQEVEDLLDVKVDVVTENSIHWSMRDEVLNGAIQL</sequence>
<dbReference type="STRING" id="640948.SAMN05216238_1086"/>
<name>A0A1I1XLY3_9BACI</name>
<protein>
    <recommendedName>
        <fullName evidence="10">Polymerase nucleotidyl transferase domain-containing protein</fullName>
    </recommendedName>
</protein>
<evidence type="ECO:0000256" key="3">
    <source>
        <dbReference type="ARBA" id="ARBA00022679"/>
    </source>
</evidence>
<keyword evidence="6" id="KW-0547">Nucleotide-binding</keyword>
<evidence type="ECO:0000259" key="10">
    <source>
        <dbReference type="Pfam" id="PF01909"/>
    </source>
</evidence>
<keyword evidence="5" id="KW-0479">Metal-binding</keyword>
<comment type="similarity">
    <text evidence="9">Belongs to the MntA antitoxin family.</text>
</comment>
<feature type="domain" description="Polymerase nucleotidyl transferase" evidence="10">
    <location>
        <begin position="15"/>
        <end position="92"/>
    </location>
</feature>
<dbReference type="Gene3D" id="3.30.460.10">
    <property type="entry name" value="Beta Polymerase, domain 2"/>
    <property type="match status" value="1"/>
</dbReference>
<comment type="cofactor">
    <cofactor evidence="1">
        <name>Mg(2+)</name>
        <dbReference type="ChEBI" id="CHEBI:18420"/>
    </cofactor>
</comment>
<dbReference type="PANTHER" id="PTHR33571:SF12">
    <property type="entry name" value="BSL3053 PROTEIN"/>
    <property type="match status" value="1"/>
</dbReference>
<dbReference type="Proteomes" id="UP000199474">
    <property type="component" value="Unassembled WGS sequence"/>
</dbReference>
<evidence type="ECO:0000256" key="1">
    <source>
        <dbReference type="ARBA" id="ARBA00001946"/>
    </source>
</evidence>
<evidence type="ECO:0000256" key="6">
    <source>
        <dbReference type="ARBA" id="ARBA00022741"/>
    </source>
</evidence>
<gene>
    <name evidence="11" type="ORF">SAMN05216238_1086</name>
</gene>
<dbReference type="CDD" id="cd05403">
    <property type="entry name" value="NT_KNTase_like"/>
    <property type="match status" value="1"/>
</dbReference>